<dbReference type="AlphaFoldDB" id="A0A196SNG1"/>
<gene>
    <name evidence="12" type="ORF">AV274_0906</name>
</gene>
<dbReference type="Proteomes" id="UP000078348">
    <property type="component" value="Unassembled WGS sequence"/>
</dbReference>
<dbReference type="GO" id="GO:0008023">
    <property type="term" value="C:transcription elongation factor complex"/>
    <property type="evidence" value="ECO:0007669"/>
    <property type="project" value="TreeGrafter"/>
</dbReference>
<evidence type="ECO:0000256" key="8">
    <source>
        <dbReference type="ARBA" id="ARBA00023163"/>
    </source>
</evidence>
<dbReference type="InterPro" id="IPR038567">
    <property type="entry name" value="T_Elf1_sf"/>
</dbReference>
<comment type="similarity">
    <text evidence="3 10">Belongs to the ELOF1 family.</text>
</comment>
<evidence type="ECO:0000256" key="5">
    <source>
        <dbReference type="ARBA" id="ARBA00022771"/>
    </source>
</evidence>
<feature type="region of interest" description="Disordered" evidence="11">
    <location>
        <begin position="81"/>
        <end position="105"/>
    </location>
</feature>
<dbReference type="InterPro" id="IPR007808">
    <property type="entry name" value="Elf1"/>
</dbReference>
<evidence type="ECO:0000256" key="7">
    <source>
        <dbReference type="ARBA" id="ARBA00023015"/>
    </source>
</evidence>
<evidence type="ECO:0000256" key="9">
    <source>
        <dbReference type="ARBA" id="ARBA00023242"/>
    </source>
</evidence>
<keyword evidence="8 10" id="KW-0804">Transcription</keyword>
<evidence type="ECO:0000313" key="13">
    <source>
        <dbReference type="Proteomes" id="UP000078348"/>
    </source>
</evidence>
<dbReference type="STRING" id="478820.A0A196SNG1"/>
<evidence type="ECO:0000256" key="4">
    <source>
        <dbReference type="ARBA" id="ARBA00022723"/>
    </source>
</evidence>
<keyword evidence="4 10" id="KW-0479">Metal-binding</keyword>
<name>A0A196SNG1_BLAHN</name>
<evidence type="ECO:0000256" key="10">
    <source>
        <dbReference type="RuleBase" id="RU364033"/>
    </source>
</evidence>
<keyword evidence="5 10" id="KW-0863">Zinc-finger</keyword>
<dbReference type="EMBL" id="LXWW01000033">
    <property type="protein sequence ID" value="OAO17389.1"/>
    <property type="molecule type" value="Genomic_DNA"/>
</dbReference>
<evidence type="ECO:0000256" key="1">
    <source>
        <dbReference type="ARBA" id="ARBA00003357"/>
    </source>
</evidence>
<comment type="function">
    <text evidence="1 10">Transcription elongation factor implicated in the maintenance of proper chromatin structure in actively transcribed regions.</text>
</comment>
<dbReference type="Pfam" id="PF05129">
    <property type="entry name" value="Zn_ribbon_Elf1"/>
    <property type="match status" value="1"/>
</dbReference>
<feature type="compositionally biased region" description="Acidic residues" evidence="11">
    <location>
        <begin position="85"/>
        <end position="105"/>
    </location>
</feature>
<dbReference type="SUPFAM" id="SSF57783">
    <property type="entry name" value="Zinc beta-ribbon"/>
    <property type="match status" value="1"/>
</dbReference>
<dbReference type="GO" id="GO:0006368">
    <property type="term" value="P:transcription elongation by RNA polymerase II"/>
    <property type="evidence" value="ECO:0007669"/>
    <property type="project" value="TreeGrafter"/>
</dbReference>
<reference evidence="12 13" key="1">
    <citation type="submission" date="2016-05" db="EMBL/GenBank/DDBJ databases">
        <title>Nuclear genome of Blastocystis sp. subtype 1 NandII.</title>
        <authorList>
            <person name="Gentekaki E."/>
            <person name="Curtis B."/>
            <person name="Stairs C."/>
            <person name="Eme L."/>
            <person name="Herman E."/>
            <person name="Klimes V."/>
            <person name="Arias M.C."/>
            <person name="Elias M."/>
            <person name="Hilliou F."/>
            <person name="Klute M."/>
            <person name="Malik S.-B."/>
            <person name="Pightling A."/>
            <person name="Rachubinski R."/>
            <person name="Salas D."/>
            <person name="Schlacht A."/>
            <person name="Suga H."/>
            <person name="Archibald J."/>
            <person name="Ball S.G."/>
            <person name="Clark G."/>
            <person name="Dacks J."/>
            <person name="Van Der Giezen M."/>
            <person name="Tsaousis A."/>
            <person name="Roger A."/>
        </authorList>
    </citation>
    <scope>NUCLEOTIDE SEQUENCE [LARGE SCALE GENOMIC DNA]</scope>
    <source>
        <strain evidence="13">ATCC 50177 / NandII</strain>
    </source>
</reference>
<organism evidence="12 13">
    <name type="scientific">Blastocystis sp. subtype 1 (strain ATCC 50177 / NandII)</name>
    <dbReference type="NCBI Taxonomy" id="478820"/>
    <lineage>
        <taxon>Eukaryota</taxon>
        <taxon>Sar</taxon>
        <taxon>Stramenopiles</taxon>
        <taxon>Bigyra</taxon>
        <taxon>Opalozoa</taxon>
        <taxon>Opalinata</taxon>
        <taxon>Blastocystidae</taxon>
        <taxon>Blastocystis</taxon>
    </lineage>
</organism>
<dbReference type="PANTHER" id="PTHR20934">
    <property type="entry name" value="TRANSCRIPTION ELONGATION FACTOR 1 HOMOLOG"/>
    <property type="match status" value="1"/>
</dbReference>
<accession>A0A196SNG1</accession>
<evidence type="ECO:0000256" key="3">
    <source>
        <dbReference type="ARBA" id="ARBA00009730"/>
    </source>
</evidence>
<keyword evidence="13" id="KW-1185">Reference proteome</keyword>
<keyword evidence="6 10" id="KW-0862">Zinc</keyword>
<dbReference type="FunFam" id="2.20.25.190:FF:000001">
    <property type="entry name" value="Transcription elongation factor 1 homolog"/>
    <property type="match status" value="1"/>
</dbReference>
<protein>
    <recommendedName>
        <fullName evidence="10">Transcription elongation factor 1 homolog</fullName>
    </recommendedName>
</protein>
<evidence type="ECO:0000256" key="11">
    <source>
        <dbReference type="SAM" id="MobiDB-lite"/>
    </source>
</evidence>
<proteinExistence type="inferred from homology"/>
<comment type="subcellular location">
    <subcellularLocation>
        <location evidence="2 10">Nucleus</location>
    </subcellularLocation>
</comment>
<dbReference type="GO" id="GO:0000993">
    <property type="term" value="F:RNA polymerase II complex binding"/>
    <property type="evidence" value="ECO:0007669"/>
    <property type="project" value="TreeGrafter"/>
</dbReference>
<dbReference type="OrthoDB" id="445983at2759"/>
<evidence type="ECO:0000256" key="2">
    <source>
        <dbReference type="ARBA" id="ARBA00004123"/>
    </source>
</evidence>
<dbReference type="PANTHER" id="PTHR20934:SF0">
    <property type="entry name" value="TRANSCRIPTION ELONGATION FACTOR 1 HOMOLOG"/>
    <property type="match status" value="1"/>
</dbReference>
<keyword evidence="7 10" id="KW-0805">Transcription regulation</keyword>
<sequence>MGRRKKAQKKVTKKEVAKLAVVFNCPKCSYPKCCKCTIDKKSNVGNIECSICKAKFQMPTGILTEPVDIYARWIDELEKANANPDYEEEEHEESDEENNPESDGY</sequence>
<dbReference type="GO" id="GO:0008270">
    <property type="term" value="F:zinc ion binding"/>
    <property type="evidence" value="ECO:0007669"/>
    <property type="project" value="UniProtKB-KW"/>
</dbReference>
<evidence type="ECO:0000313" key="12">
    <source>
        <dbReference type="EMBL" id="OAO17389.1"/>
    </source>
</evidence>
<evidence type="ECO:0000256" key="6">
    <source>
        <dbReference type="ARBA" id="ARBA00022833"/>
    </source>
</evidence>
<comment type="caution">
    <text evidence="12">The sequence shown here is derived from an EMBL/GenBank/DDBJ whole genome shotgun (WGS) entry which is preliminary data.</text>
</comment>
<dbReference type="Gene3D" id="2.20.25.190">
    <property type="match status" value="1"/>
</dbReference>
<keyword evidence="9 10" id="KW-0539">Nucleus</keyword>